<dbReference type="OrthoDB" id="8553452at2"/>
<dbReference type="InterPro" id="IPR008727">
    <property type="entry name" value="PAAR_motif"/>
</dbReference>
<dbReference type="CDD" id="cd14742">
    <property type="entry name" value="PAAR_RHS"/>
    <property type="match status" value="1"/>
</dbReference>
<dbReference type="Pfam" id="PF03527">
    <property type="entry name" value="RHS"/>
    <property type="match status" value="1"/>
</dbReference>
<dbReference type="PANTHER" id="PTHR32305:SF15">
    <property type="entry name" value="PROTEIN RHSA-RELATED"/>
    <property type="match status" value="1"/>
</dbReference>
<name>A0A4S5BGV5_9BURK</name>
<dbReference type="InterPro" id="IPR045351">
    <property type="entry name" value="DUF6531"/>
</dbReference>
<dbReference type="InterPro" id="IPR031325">
    <property type="entry name" value="RHS_repeat"/>
</dbReference>
<reference evidence="7 8" key="1">
    <citation type="submission" date="2019-04" db="EMBL/GenBank/DDBJ databases">
        <title>Lampropedia sp YIM MLB12 draf genome.</title>
        <authorList>
            <person name="Wang Y.-X."/>
        </authorList>
    </citation>
    <scope>NUCLEOTIDE SEQUENCE [LARGE SCALE GENOMIC DNA]</scope>
    <source>
        <strain evidence="7 8">YIM MLB12</strain>
    </source>
</reference>
<dbReference type="NCBIfam" id="TIGR01643">
    <property type="entry name" value="YD_repeat_2x"/>
    <property type="match status" value="5"/>
</dbReference>
<feature type="domain" description="RHS protein conserved region" evidence="4">
    <location>
        <begin position="1441"/>
        <end position="1477"/>
    </location>
</feature>
<evidence type="ECO:0000259" key="5">
    <source>
        <dbReference type="Pfam" id="PF20148"/>
    </source>
</evidence>
<evidence type="ECO:0000256" key="1">
    <source>
        <dbReference type="ARBA" id="ARBA00022737"/>
    </source>
</evidence>
<proteinExistence type="predicted"/>
<dbReference type="PANTHER" id="PTHR32305">
    <property type="match status" value="1"/>
</dbReference>
<dbReference type="Gene3D" id="2.60.200.60">
    <property type="match status" value="1"/>
</dbReference>
<evidence type="ECO:0000259" key="6">
    <source>
        <dbReference type="Pfam" id="PF25023"/>
    </source>
</evidence>
<evidence type="ECO:0000256" key="2">
    <source>
        <dbReference type="SAM" id="MobiDB-lite"/>
    </source>
</evidence>
<dbReference type="InterPro" id="IPR001826">
    <property type="entry name" value="RHS"/>
</dbReference>
<dbReference type="Pfam" id="PF25023">
    <property type="entry name" value="TEN_YD-shell"/>
    <property type="match status" value="1"/>
</dbReference>
<sequence>MTEQASPGAAAARLLDPIAHTNAHGRFWAKVAGSIVGGLVVGALAVGAAALVVGTGGLATPLVVAGGMTLLSAGGLVGAVGGFFGGMAGEAIVDKILPETFTVTGQITSASTNVFVNSPATGAARASPDNPLDTVECKRDSGPIFIAEGAETVFVNQAVFSRKGDAVECGAVIQDGSPDVFVGDPKARVREVADEVPLISRILGGVIGLVGGVRGLIKCVRGVPGLLRSKLPCLAKFGIEQGIDMTLGAIFNPVHIATGAKILTGEVDTDFVLPGPLPLRWSRAYNSLDTRSATPHGQGWGGEWTVRLQIAGSGAHTYIDDQGREVLWDAVAPGHSQENVSEGYVLYHTEDGQYAIESPDGLYRFFEPLESDSANPILQEADAGQQRLLRLMRVEDDHGNFIALRYHSGFEIKNITDSTGRLLEFAYTQPGQAASRRLASIRLATAAEGEGIGQLVRYDYHASGQLARVVNREGITTREFDYNAAQLMTMHRNADGFTCHYEWGLFADHPRVIRHWTNQGDDYQLEHVLSQRPAAQQPGQESQERQLTGGHTRVRDQLGRDYLFEWDADYNLVQSTDALGHVITQHWNALRQRTALIDPQGHTTRYTYDPHGNESTVTDALERTTRTTWLGFRALPLAIKYADGRSEHFAYDRYYNLIAHTDALGQRTEFGYDQRGLPIISTDAKGGVQRYAWTARAQLAQFTDCSDRTSTYQYDTSGHLRSSTDAAGHVHRYVHSLTGLLQALELPDGAHYHFSYSKAGALLGRSDPYARQTQFRRNLRGQLLQRTDAEGRQIHLDYDQAHRLQTLANENGETYAFGYDASDRLVHEQRIGGTSVEVAYDASGWPIAVTYHPRAGTDAADTNTADPGIIAVQTGSASTAAPGAEAAQPRHLELIRDAAGRLIEKRSRHLHYHYRYDAADQLLEASVHSVHYLDAQDLQELAEQARLGLQPEQAIKPWRLKLLHSNQFVYDALGQLVEETAHDHLTGQTHTLTHQHDPLGNRTQTTLPALPQGHRQAAQQRALNYLYYGSGHLHQINFSLQAAAGPAQGQPELDASAQQSLAVHQLICDLERDELHQEVWRSQGTLSTRLQRDALGRRTGAWSRSRSLDDGVLAQDDNWPDAIQGLQTAQPIERKELTGLLKTWQYDKTGELRLAQHSLQGARGHQYDATGRIEHSQRVRTAGSTGSLPQAANERFQYDPAGNLQDASLVQASQGPHPQVQRGYVQDNLVRVFEDKRFYYDGHDRLVEKRSGKHSIQRFVWDEENRLKAVYTTRRPGTEHENTQSTHFRYDALGRRIVKQDAFGTTVFIWEGMRLIEERRGSQITSYVYELGSYVPLARLDASGDATEQGGLGTQADPATDAPSVQQLENEARIAEALKGFEPTPHSGTGIAANDAEAQYWASLDQPDPRYLEGAQEASQGNGTTGLGALNASSNPELCKVYYFHTDQVGMPEELTNADGQLVWQASYTTWGATVAEEWQVKTLANQEPIEQGDKPESEQNLRFQGQYLDRSTGLHYNTFRYYDADMGRFICPDPIGLQGGINLASYAPNPLSWIDPWGWSCGVHGNSNASTKPNHVYVIVDTRTGNLMKPGISGQKMNVNGTSPRANRQLAALNANSPGRYKAVIVENNVTRVDAKIVEQRITDTHAARNDGAMPSVIHQRPKPSVQSREEYIDVYGIPDNR</sequence>
<gene>
    <name evidence="7" type="ORF">E8K88_14825</name>
</gene>
<dbReference type="Pfam" id="PF20148">
    <property type="entry name" value="DUF6531"/>
    <property type="match status" value="1"/>
</dbReference>
<dbReference type="InterPro" id="IPR006530">
    <property type="entry name" value="YD"/>
</dbReference>
<feature type="region of interest" description="Disordered" evidence="2">
    <location>
        <begin position="532"/>
        <end position="552"/>
    </location>
</feature>
<evidence type="ECO:0000313" key="8">
    <source>
        <dbReference type="Proteomes" id="UP000306236"/>
    </source>
</evidence>
<keyword evidence="1" id="KW-0677">Repeat</keyword>
<feature type="domain" description="Teneurin-like YD-shell" evidence="6">
    <location>
        <begin position="646"/>
        <end position="832"/>
    </location>
</feature>
<dbReference type="NCBIfam" id="TIGR03696">
    <property type="entry name" value="Rhs_assc_core"/>
    <property type="match status" value="1"/>
</dbReference>
<comment type="caution">
    <text evidence="7">The sequence shown here is derived from an EMBL/GenBank/DDBJ whole genome shotgun (WGS) entry which is preliminary data.</text>
</comment>
<dbReference type="Pfam" id="PF05488">
    <property type="entry name" value="PAAR_motif"/>
    <property type="match status" value="1"/>
</dbReference>
<feature type="transmembrane region" description="Helical" evidence="3">
    <location>
        <begin position="31"/>
        <end position="53"/>
    </location>
</feature>
<accession>A0A4S5BGV5</accession>
<dbReference type="RefSeq" id="WP_136407456.1">
    <property type="nucleotide sequence ID" value="NZ_SSWX01000022.1"/>
</dbReference>
<keyword evidence="3" id="KW-0812">Transmembrane</keyword>
<keyword evidence="8" id="KW-1185">Reference proteome</keyword>
<dbReference type="Proteomes" id="UP000306236">
    <property type="component" value="Unassembled WGS sequence"/>
</dbReference>
<dbReference type="InterPro" id="IPR022385">
    <property type="entry name" value="Rhs_assc_core"/>
</dbReference>
<feature type="domain" description="DUF6531" evidence="5">
    <location>
        <begin position="252"/>
        <end position="326"/>
    </location>
</feature>
<evidence type="ECO:0000259" key="4">
    <source>
        <dbReference type="Pfam" id="PF03527"/>
    </source>
</evidence>
<dbReference type="EMBL" id="SSWX01000022">
    <property type="protein sequence ID" value="THJ31584.1"/>
    <property type="molecule type" value="Genomic_DNA"/>
</dbReference>
<evidence type="ECO:0000256" key="3">
    <source>
        <dbReference type="SAM" id="Phobius"/>
    </source>
</evidence>
<organism evidence="7 8">
    <name type="scientific">Lampropedia aestuarii</name>
    <dbReference type="NCBI Taxonomy" id="2562762"/>
    <lineage>
        <taxon>Bacteria</taxon>
        <taxon>Pseudomonadati</taxon>
        <taxon>Pseudomonadota</taxon>
        <taxon>Betaproteobacteria</taxon>
        <taxon>Burkholderiales</taxon>
        <taxon>Comamonadaceae</taxon>
        <taxon>Lampropedia</taxon>
    </lineage>
</organism>
<protein>
    <submittedName>
        <fullName evidence="7">Sugar-binding protein</fullName>
    </submittedName>
</protein>
<keyword evidence="3" id="KW-0472">Membrane</keyword>
<keyword evidence="3" id="KW-1133">Transmembrane helix</keyword>
<dbReference type="InterPro" id="IPR056823">
    <property type="entry name" value="TEN-like_YD-shell"/>
</dbReference>
<evidence type="ECO:0000313" key="7">
    <source>
        <dbReference type="EMBL" id="THJ31584.1"/>
    </source>
</evidence>
<feature type="transmembrane region" description="Helical" evidence="3">
    <location>
        <begin position="62"/>
        <end position="84"/>
    </location>
</feature>
<dbReference type="Pfam" id="PF05593">
    <property type="entry name" value="RHS_repeat"/>
    <property type="match status" value="1"/>
</dbReference>
<dbReference type="InterPro" id="IPR050708">
    <property type="entry name" value="T6SS_VgrG/RHS"/>
</dbReference>
<dbReference type="Gene3D" id="2.180.10.10">
    <property type="entry name" value="RHS repeat-associated core"/>
    <property type="match status" value="4"/>
</dbReference>